<feature type="domain" description="P-type ATPase A" evidence="3">
    <location>
        <begin position="269"/>
        <end position="306"/>
    </location>
</feature>
<organism evidence="4 5">
    <name type="scientific">Giardia intestinalis (strain ATCC 50803 / WB clone C6)</name>
    <name type="common">Giardia lamblia</name>
    <dbReference type="NCBI Taxonomy" id="184922"/>
    <lineage>
        <taxon>Eukaryota</taxon>
        <taxon>Metamonada</taxon>
        <taxon>Diplomonadida</taxon>
        <taxon>Hexamitidae</taxon>
        <taxon>Giardiinae</taxon>
        <taxon>Giardia</taxon>
    </lineage>
</organism>
<proteinExistence type="predicted"/>
<evidence type="ECO:0000313" key="4">
    <source>
        <dbReference type="EMBL" id="KAE8305657.1"/>
    </source>
</evidence>
<keyword evidence="2" id="KW-0812">Transmembrane</keyword>
<dbReference type="EMBL" id="AACB03000001">
    <property type="protein sequence ID" value="KAE8305657.1"/>
    <property type="molecule type" value="Genomic_DNA"/>
</dbReference>
<dbReference type="Pfam" id="PF00122">
    <property type="entry name" value="E1-E2_ATPase"/>
    <property type="match status" value="1"/>
</dbReference>
<feature type="region of interest" description="Disordered" evidence="1">
    <location>
        <begin position="1276"/>
        <end position="1297"/>
    </location>
</feature>
<feature type="transmembrane region" description="Helical" evidence="2">
    <location>
        <begin position="648"/>
        <end position="673"/>
    </location>
</feature>
<keyword evidence="2" id="KW-1133">Transmembrane helix</keyword>
<feature type="transmembrane region" description="Helical" evidence="2">
    <location>
        <begin position="1844"/>
        <end position="1863"/>
    </location>
</feature>
<feature type="region of interest" description="Disordered" evidence="1">
    <location>
        <begin position="955"/>
        <end position="991"/>
    </location>
</feature>
<feature type="compositionally biased region" description="Basic and acidic residues" evidence="1">
    <location>
        <begin position="960"/>
        <end position="971"/>
    </location>
</feature>
<evidence type="ECO:0000256" key="2">
    <source>
        <dbReference type="SAM" id="Phobius"/>
    </source>
</evidence>
<protein>
    <recommendedName>
        <fullName evidence="3">P-type ATPase A domain-containing protein</fullName>
    </recommendedName>
</protein>
<dbReference type="InterPro" id="IPR008250">
    <property type="entry name" value="ATPase_P-typ_transduc_dom_A_sf"/>
</dbReference>
<gene>
    <name evidence="4" type="ORF">GL50803_0017202</name>
</gene>
<keyword evidence="2" id="KW-0472">Membrane</keyword>
<evidence type="ECO:0000259" key="3">
    <source>
        <dbReference type="Pfam" id="PF00122"/>
    </source>
</evidence>
<comment type="caution">
    <text evidence="4">The sequence shown here is derived from an EMBL/GenBank/DDBJ whole genome shotgun (WGS) entry which is preliminary data.</text>
</comment>
<feature type="transmembrane region" description="Helical" evidence="2">
    <location>
        <begin position="105"/>
        <end position="123"/>
    </location>
</feature>
<dbReference type="Gene3D" id="2.70.150.10">
    <property type="entry name" value="Calcium-transporting ATPase, cytoplasmic transduction domain A"/>
    <property type="match status" value="1"/>
</dbReference>
<evidence type="ECO:0000313" key="5">
    <source>
        <dbReference type="Proteomes" id="UP000001548"/>
    </source>
</evidence>
<accession>D3KHB5</accession>
<keyword evidence="5" id="KW-1185">Reference proteome</keyword>
<dbReference type="OMA" id="CDCTILP"/>
<evidence type="ECO:0000256" key="1">
    <source>
        <dbReference type="SAM" id="MobiDB-lite"/>
    </source>
</evidence>
<feature type="transmembrane region" description="Helical" evidence="2">
    <location>
        <begin position="1702"/>
        <end position="1721"/>
    </location>
</feature>
<feature type="transmembrane region" description="Helical" evidence="2">
    <location>
        <begin position="1978"/>
        <end position="1998"/>
    </location>
</feature>
<feature type="transmembrane region" description="Helical" evidence="2">
    <location>
        <begin position="1893"/>
        <end position="1917"/>
    </location>
</feature>
<feature type="region of interest" description="Disordered" evidence="1">
    <location>
        <begin position="183"/>
        <end position="207"/>
    </location>
</feature>
<feature type="transmembrane region" description="Helical" evidence="2">
    <location>
        <begin position="694"/>
        <end position="719"/>
    </location>
</feature>
<sequence length="2006" mass="224478">MVDPNTGLQSSQVLSKLWDREQSNEQLKSVLRLISVTDCPLGKLTENPRTTPSTAKQKLRQRHIKAVLGEFILHNEVFHIVLGLFLSMLGLIFELSSSGSSMNMFNFIALTIYLPIFLGSNVMSTRVASSAPTSKQNSGGRFFRVCPLKDLMLQSKDQAVPMTGSKEAFLPATAVDRTAGPLISEDTLPVPDASRSQHKSSRTAEDSTSLTLEAAPIYTQVLDFQAWKPMRLQKHIASLVDMEADLRRFVLKSFSSFLAKIRNIAFPNYLVIRDGEFMVIEACNLVVGDVLVLAEGQIVPCDCTILPTYFTQAHSLSMHLPEYQMCYPAFPVDVSNKLRPFCPEAVSYGLARKQPLVYCTFPTSTAANIIAHYKIYSLYSTLCKSRAKSVRHVQKAKRIYSAGIGSTLHTASLPHQDTSEELTSSRLYRSRRERADSSNPLLESNFSGRGQSMHANSIVDDALSFYVNKLGLQDSVQSSLLLCGQKILQIKNPLPITLENVSISTIVSAFFARVHANCQTETTEFSAEKFARLSSLCMKVLIDELGARKTSSSSVSIAVTRGIRVCVTALGKDTSVFQRSERLLSDLQQSLDFPARPNHSLRRSLRRSKLPKPNVSSPATLIEGKEALTETISMPASFLSSTLSMQNFFRVISIISLWVSVFLIIIPVLPRLALSSELRRQYVSYWDPAQSDQLALFAIGFIPSVCAALTFGLVSGLFLHRNTVALRPIISVSSKHLSSLVQRNVHIHTLGALEAIGFTNALVIDESLLVNISGSQVHEDAPGFWGPVAMNLSFIYVAGENTTHRLYLDEEIRLQGSILAQDIVTPLWPSIFRYLVQVNAVTGQYVIIGARRRFHGSYALQHSAGVVESTEQIDHSHQFSFYEGQHADITFAQTPKVPKQSRRLYDTLLCLMRFLACVTMGPADVAHALKNSTTEQTIFTPDYAFEIVAFDSESTSSRSPSRECSFHEQKDPLYATTNRRTRTSTSSEASLAKPSPTFVELSLSRPIRPDVITSSYFSGFEEYLCKYLTMNQARTLRSIRTSRYSATVRKYGRLITPGCLQDSHLSVAQIHPLVTYPLCVYLVYIERQAPVIVVKSSSPEDLISVCKYTIADDLGSTIAGDHHFFTLAADSDHILFYYRRMDDARRQLATQQINKLGATCHELVLYAMSALHVANMDLSDLSRETIPALDLIYIGAMGFHATQKHAPTAFISRFTDLSNGANLIITTRRSSNAGQQHAAFGLCRPKEMCANPLTDVQTLLSALNLTVQTNASHGRNNLGEVRDSDWNTSNAEADKPCHDISLPTVELRPKKPKGSNQKQPIVVPPLTAQTRRCFVTTDLKAVSLYTLSRIHDNNGKLLLSSRPNRRHNKSYVHLQRKRADMLDDWRAVTADEHFDCVSRYPLVLSDAEEEQNSTQQDTRVFHARRTQHAKYHHRSAQLAQNRQIYAQLKATSSELNISDESFVSDETQVHSLRPRRQDATISSIDCTLGYPIIAPQQTWKAVEHFMATAQRFYNPPKRTHYRAPIREGELLGEHLPNVFVIPESNSVDVASALSNAGAFVTLVLPSRPSSYAYTIEEEDVFKDNTTAATLLQTAGDSKTVPSYLSVCRSNISFSRKPDFLIIGYSPGYEPNRGKQQLGIPKESYVQLRRLLRERISVAYTFGHHGLQHLRDVALEAPYFFLSMFPAFIGTVRSSLLQGIFPLTLALTITTNITLECILYRYEMINMGLRPWYYPPTTVGIILLTNALVNDFMIPKVLQFSLRFHRRPTQIEGKLRSRSLSQHDPLVKQMINHIHRAVIRMKGRHNAHSLPSVTAYTKQPPSRYHLKALMNVAEKLSKNLRTSSLTSFSLIFIVISAIALLPSINYRYYGTTEFFKPMYLDRNNLFVSSLSRKFVIFATLLMVLLFMSFSIAAFFIAIRLPIVRGMEGSMHRCFRVLHVGVFFAIQFLVIYAVLLLPIRFPILSLLISGFTISEETSEFWNSVFLSAGISCLVLVGVILEQSVPILN</sequence>
<dbReference type="SUPFAM" id="SSF81653">
    <property type="entry name" value="Calcium ATPase, transduction domain A"/>
    <property type="match status" value="1"/>
</dbReference>
<feature type="transmembrane region" description="Helical" evidence="2">
    <location>
        <begin position="77"/>
        <end position="93"/>
    </location>
</feature>
<dbReference type="InterPro" id="IPR059000">
    <property type="entry name" value="ATPase_P-type_domA"/>
</dbReference>
<feature type="transmembrane region" description="Helical" evidence="2">
    <location>
        <begin position="1938"/>
        <end position="1958"/>
    </location>
</feature>
<dbReference type="Proteomes" id="UP000001548">
    <property type="component" value="Unassembled WGS sequence"/>
</dbReference>
<name>D3KHB5_GIAIC</name>
<dbReference type="HOGENOM" id="CLU_233822_0_0_1"/>
<dbReference type="VEuPathDB" id="GiardiaDB:GL50803_17202"/>
<reference evidence="4 5" key="1">
    <citation type="journal article" date="2007" name="Science">
        <title>Genomic minimalism in the early diverging intestinal parasite Giardia lamblia.</title>
        <authorList>
            <person name="Morrison H.G."/>
            <person name="McArthur A.G."/>
            <person name="Gillin F.D."/>
            <person name="Aley S.B."/>
            <person name="Adam R.D."/>
            <person name="Olsen G.J."/>
            <person name="Best A.A."/>
            <person name="Cande W.Z."/>
            <person name="Chen F."/>
            <person name="Cipriano M.J."/>
            <person name="Davids B.J."/>
            <person name="Dawson S.C."/>
            <person name="Elmendorf H.G."/>
            <person name="Hehl A.B."/>
            <person name="Holder M.E."/>
            <person name="Huse S.M."/>
            <person name="Kim U.U."/>
            <person name="Lasek-Nesselquist E."/>
            <person name="Manning G."/>
            <person name="Nigam A."/>
            <person name="Nixon J.E."/>
            <person name="Palm D."/>
            <person name="Passamaneck N.E."/>
            <person name="Prabhu A."/>
            <person name="Reich C.I."/>
            <person name="Reiner D.S."/>
            <person name="Samuelson J."/>
            <person name="Svard S.G."/>
            <person name="Sogin M.L."/>
        </authorList>
    </citation>
    <scope>NUCLEOTIDE SEQUENCE [LARGE SCALE GENOMIC DNA]</scope>
    <source>
        <strain evidence="4 5">WB C6</strain>
    </source>
</reference>